<dbReference type="AlphaFoldDB" id="A0A562J3U8"/>
<reference evidence="3 4" key="1">
    <citation type="journal article" date="2015" name="Stand. Genomic Sci.">
        <title>Genomic Encyclopedia of Bacterial and Archaeal Type Strains, Phase III: the genomes of soil and plant-associated and newly described type strains.</title>
        <authorList>
            <person name="Whitman W.B."/>
            <person name="Woyke T."/>
            <person name="Klenk H.P."/>
            <person name="Zhou Y."/>
            <person name="Lilburn T.G."/>
            <person name="Beck B.J."/>
            <person name="De Vos P."/>
            <person name="Vandamme P."/>
            <person name="Eisen J.A."/>
            <person name="Garrity G."/>
            <person name="Hugenholtz P."/>
            <person name="Kyrpides N.C."/>
        </authorList>
    </citation>
    <scope>NUCLEOTIDE SEQUENCE [LARGE SCALE GENOMIC DNA]</scope>
    <source>
        <strain evidence="3 4">CGMCC 1.10115</strain>
    </source>
</reference>
<evidence type="ECO:0000259" key="2">
    <source>
        <dbReference type="PROSITE" id="PS51900"/>
    </source>
</evidence>
<evidence type="ECO:0000313" key="4">
    <source>
        <dbReference type="Proteomes" id="UP000318667"/>
    </source>
</evidence>
<proteinExistence type="predicted"/>
<name>A0A562J3U8_9BACI</name>
<keyword evidence="1" id="KW-0238">DNA-binding</keyword>
<dbReference type="InterPro" id="IPR044068">
    <property type="entry name" value="CB"/>
</dbReference>
<accession>A0A562J3U8</accession>
<gene>
    <name evidence="3" type="ORF">IQ19_05544</name>
</gene>
<evidence type="ECO:0000313" key="3">
    <source>
        <dbReference type="EMBL" id="TWH77840.1"/>
    </source>
</evidence>
<sequence>MLLSNAWKTYDADKRIEGFSSYTLKAYGVQAKLLISYFEDANIKTLTTEKLKEYLSNAGNLKPSSMAHRIRF</sequence>
<organism evidence="3 4">
    <name type="scientific">Cytobacillus oceanisediminis</name>
    <dbReference type="NCBI Taxonomy" id="665099"/>
    <lineage>
        <taxon>Bacteria</taxon>
        <taxon>Bacillati</taxon>
        <taxon>Bacillota</taxon>
        <taxon>Bacilli</taxon>
        <taxon>Bacillales</taxon>
        <taxon>Bacillaceae</taxon>
        <taxon>Cytobacillus</taxon>
    </lineage>
</organism>
<dbReference type="EMBL" id="VLKI01000037">
    <property type="protein sequence ID" value="TWH77840.1"/>
    <property type="molecule type" value="Genomic_DNA"/>
</dbReference>
<evidence type="ECO:0000256" key="1">
    <source>
        <dbReference type="PROSITE-ProRule" id="PRU01248"/>
    </source>
</evidence>
<keyword evidence="4" id="KW-1185">Reference proteome</keyword>
<protein>
    <submittedName>
        <fullName evidence="3">Integrase/recombinase XerD</fullName>
    </submittedName>
</protein>
<dbReference type="PROSITE" id="PS51900">
    <property type="entry name" value="CB"/>
    <property type="match status" value="1"/>
</dbReference>
<feature type="domain" description="Core-binding (CB)" evidence="2">
    <location>
        <begin position="1"/>
        <end position="72"/>
    </location>
</feature>
<dbReference type="Proteomes" id="UP000318667">
    <property type="component" value="Unassembled WGS sequence"/>
</dbReference>
<dbReference type="GO" id="GO:0003677">
    <property type="term" value="F:DNA binding"/>
    <property type="evidence" value="ECO:0007669"/>
    <property type="project" value="UniProtKB-UniRule"/>
</dbReference>
<comment type="caution">
    <text evidence="3">The sequence shown here is derived from an EMBL/GenBank/DDBJ whole genome shotgun (WGS) entry which is preliminary data.</text>
</comment>